<dbReference type="AlphaFoldDB" id="A0A5N6U3X9"/>
<dbReference type="InterPro" id="IPR024732">
    <property type="entry name" value="NAGLU_C"/>
</dbReference>
<dbReference type="Gene3D" id="3.20.20.80">
    <property type="entry name" value="Glycosidases"/>
    <property type="match status" value="1"/>
</dbReference>
<feature type="signal peptide" evidence="2">
    <location>
        <begin position="1"/>
        <end position="15"/>
    </location>
</feature>
<dbReference type="InterPro" id="IPR024733">
    <property type="entry name" value="NAGLU_tim-barrel"/>
</dbReference>
<feature type="chain" id="PRO_5024900169" evidence="2">
    <location>
        <begin position="16"/>
        <end position="665"/>
    </location>
</feature>
<dbReference type="GO" id="GO:0016787">
    <property type="term" value="F:hydrolase activity"/>
    <property type="evidence" value="ECO:0007669"/>
    <property type="project" value="UniProtKB-KW"/>
</dbReference>
<dbReference type="Pfam" id="PF12971">
    <property type="entry name" value="NAGLU_N"/>
    <property type="match status" value="1"/>
</dbReference>
<evidence type="ECO:0000313" key="6">
    <source>
        <dbReference type="EMBL" id="KAE8153335.1"/>
    </source>
</evidence>
<accession>A0A5N6U3X9</accession>
<proteinExistence type="predicted"/>
<protein>
    <submittedName>
        <fullName evidence="6">Tim-barrel domain-containing protein</fullName>
    </submittedName>
</protein>
<evidence type="ECO:0000313" key="7">
    <source>
        <dbReference type="Proteomes" id="UP000325780"/>
    </source>
</evidence>
<feature type="domain" description="Alpha-N-acetylglucosaminidase tim-barrel" evidence="3">
    <location>
        <begin position="96"/>
        <end position="420"/>
    </location>
</feature>
<dbReference type="Pfam" id="PF12972">
    <property type="entry name" value="NAGLU_C"/>
    <property type="match status" value="1"/>
</dbReference>
<reference evidence="6 7" key="1">
    <citation type="submission" date="2019-04" db="EMBL/GenBank/DDBJ databases">
        <title>Friends and foes A comparative genomics study of 23 Aspergillus species from section Flavi.</title>
        <authorList>
            <consortium name="DOE Joint Genome Institute"/>
            <person name="Kjaerbolling I."/>
            <person name="Vesth T."/>
            <person name="Frisvad J.C."/>
            <person name="Nybo J.L."/>
            <person name="Theobald S."/>
            <person name="Kildgaard S."/>
            <person name="Isbrandt T."/>
            <person name="Kuo A."/>
            <person name="Sato A."/>
            <person name="Lyhne E.K."/>
            <person name="Kogle M.E."/>
            <person name="Wiebenga A."/>
            <person name="Kun R.S."/>
            <person name="Lubbers R.J."/>
            <person name="Makela M.R."/>
            <person name="Barry K."/>
            <person name="Chovatia M."/>
            <person name="Clum A."/>
            <person name="Daum C."/>
            <person name="Haridas S."/>
            <person name="He G."/>
            <person name="LaButti K."/>
            <person name="Lipzen A."/>
            <person name="Mondo S."/>
            <person name="Riley R."/>
            <person name="Salamov A."/>
            <person name="Simmons B.A."/>
            <person name="Magnuson J.K."/>
            <person name="Henrissat B."/>
            <person name="Mortensen U.H."/>
            <person name="Larsen T.O."/>
            <person name="Devries R.P."/>
            <person name="Grigoriev I.V."/>
            <person name="Machida M."/>
            <person name="Baker S.E."/>
            <person name="Andersen M.R."/>
        </authorList>
    </citation>
    <scope>NUCLEOTIDE SEQUENCE [LARGE SCALE GENOMIC DNA]</scope>
    <source>
        <strain evidence="6 7">IBT 18842</strain>
    </source>
</reference>
<evidence type="ECO:0000259" key="3">
    <source>
        <dbReference type="Pfam" id="PF05089"/>
    </source>
</evidence>
<dbReference type="EMBL" id="ML742040">
    <property type="protein sequence ID" value="KAE8153335.1"/>
    <property type="molecule type" value="Genomic_DNA"/>
</dbReference>
<sequence length="665" mass="75320">MSKIIILTLLPLVIADTGIIDLVKRHLPNHTDQFTFSLTDTAPKCVANHSCDAYTVSTVNDTIYIQRNSKSALAVGFVPLPNSKNNEDGNKELMKKVTYSYTTPFWTWQDWSHYLDWAALRGINLLPAWTGYEKLLLDALREVGLDDDAVLPFFAGPAFQAWNRMGNIRGSWGGNISVEWVEGQFALQKRIVERMVELGITPVLPGFQGFVPDAIRRVRGVALVRSDEWGGFQDFTGVYSVDPLDGLFAELQEYIIKKQMEVHGNVTRFYMVDQYNEMNPPADTSYLADVARRTHASLKKGNPGAVWVMQGWLFYNNQDFWEESRVSAYLDGVPGEDMLILDLYSESRPVWRSYFGKSWIWCQLRAFGGNVGLYGQIENVTFGSTQAVRESRSLVGLGLTMEGMEGNEVMYDLLLAQAWSREPLDTRVFFRDWVRSRYVTGLPGVYEAWEVLRGSVYNNTRLEVEAVSRSVFESSPDITGLVGRKGHFPPPTALHYDPVVVVRAWWLLYNATVGELWGDPLFRRDFVDVTRQVLSNAFIPVYCGVVGAWRGGSGFEEGKRKLLGLLSALDRVLACERRFRLDTWVSAARAMGGSEKEKDAFEYEARNQVTLWGPSGEISDYASKPWAGLVGSYYMRRWEIFLDYLGEVDEEGFDRGGVEREVESV</sequence>
<dbReference type="OrthoDB" id="64736at2759"/>
<dbReference type="Gene3D" id="1.20.120.670">
    <property type="entry name" value="N-acetyl-b-d-glucoasminidase"/>
    <property type="match status" value="1"/>
</dbReference>
<gene>
    <name evidence="6" type="ORF">BDV25DRAFT_136941</name>
</gene>
<dbReference type="PANTHER" id="PTHR12872:SF1">
    <property type="entry name" value="ALPHA-N-ACETYLGLUCOSAMINIDASE"/>
    <property type="match status" value="1"/>
</dbReference>
<keyword evidence="1" id="KW-0378">Hydrolase</keyword>
<dbReference type="Gene3D" id="3.30.379.10">
    <property type="entry name" value="Chitobiase/beta-hexosaminidase domain 2-like"/>
    <property type="match status" value="1"/>
</dbReference>
<feature type="domain" description="Alpha-N-acetylglucosaminidase C-terminal" evidence="5">
    <location>
        <begin position="429"/>
        <end position="651"/>
    </location>
</feature>
<evidence type="ECO:0000256" key="2">
    <source>
        <dbReference type="SAM" id="SignalP"/>
    </source>
</evidence>
<dbReference type="Proteomes" id="UP000325780">
    <property type="component" value="Unassembled WGS sequence"/>
</dbReference>
<evidence type="ECO:0000259" key="5">
    <source>
        <dbReference type="Pfam" id="PF12972"/>
    </source>
</evidence>
<organism evidence="6 7">
    <name type="scientific">Aspergillus avenaceus</name>
    <dbReference type="NCBI Taxonomy" id="36643"/>
    <lineage>
        <taxon>Eukaryota</taxon>
        <taxon>Fungi</taxon>
        <taxon>Dikarya</taxon>
        <taxon>Ascomycota</taxon>
        <taxon>Pezizomycotina</taxon>
        <taxon>Eurotiomycetes</taxon>
        <taxon>Eurotiomycetidae</taxon>
        <taxon>Eurotiales</taxon>
        <taxon>Aspergillaceae</taxon>
        <taxon>Aspergillus</taxon>
        <taxon>Aspergillus subgen. Circumdati</taxon>
    </lineage>
</organism>
<keyword evidence="2" id="KW-0732">Signal</keyword>
<dbReference type="PANTHER" id="PTHR12872">
    <property type="entry name" value="ALPHA-N-ACETYLGLUCOSAMINIDASE"/>
    <property type="match status" value="1"/>
</dbReference>
<dbReference type="InterPro" id="IPR007781">
    <property type="entry name" value="NAGLU"/>
</dbReference>
<dbReference type="InterPro" id="IPR029018">
    <property type="entry name" value="Hex-like_dom2"/>
</dbReference>
<dbReference type="InterPro" id="IPR024240">
    <property type="entry name" value="NAGLU_N"/>
</dbReference>
<feature type="domain" description="Alpha-N-acetylglucosaminidase N-terminal" evidence="4">
    <location>
        <begin position="19"/>
        <end position="77"/>
    </location>
</feature>
<name>A0A5N6U3X9_ASPAV</name>
<evidence type="ECO:0000259" key="4">
    <source>
        <dbReference type="Pfam" id="PF12971"/>
    </source>
</evidence>
<dbReference type="Pfam" id="PF05089">
    <property type="entry name" value="NAGLU"/>
    <property type="match status" value="1"/>
</dbReference>
<keyword evidence="7" id="KW-1185">Reference proteome</keyword>
<evidence type="ECO:0000256" key="1">
    <source>
        <dbReference type="ARBA" id="ARBA00022801"/>
    </source>
</evidence>